<accession>Q11BC2</accession>
<dbReference type="EMBL" id="CP000390">
    <property type="protein sequence ID" value="ABG65303.1"/>
    <property type="molecule type" value="Genomic_DNA"/>
</dbReference>
<sequence length="336" mass="36806">MHEALPTLLYPFERGILDLPGAGARLLVLGASAGLRLPETAAEVDVVVDFRPDFLALEKAGFAVSAEVKRNGYDAALLLLGRNRRENEARLAEALRSVHPGGIILAAGMKKDGAQSLRKQVAERLPLENAISKFHGLAFWLRRPERLEADVLSVLSGPAGITPEGYETAVGGFSEGLADPGSRFLIDNLPPDISGKVADFAAGWGFLSLRLVERFSIMATDLYEAHLPSLESARRNLAEQAPGVNCRYFWHDLLNEPVPHRYDVILMNPPFHRGRAAEPEIGRGMIGAAAKALNPGGRLFLVANRGLPYERIMENAFRQQGEIARDESYKVLWGRK</sequence>
<organism evidence="7">
    <name type="scientific">Chelativorans sp. (strain BNC1)</name>
    <dbReference type="NCBI Taxonomy" id="266779"/>
    <lineage>
        <taxon>Bacteria</taxon>
        <taxon>Pseudomonadati</taxon>
        <taxon>Pseudomonadota</taxon>
        <taxon>Alphaproteobacteria</taxon>
        <taxon>Hyphomicrobiales</taxon>
        <taxon>Phyllobacteriaceae</taxon>
        <taxon>Chelativorans</taxon>
    </lineage>
</organism>
<keyword evidence="3 7" id="KW-0489">Methyltransferase</keyword>
<evidence type="ECO:0000256" key="3">
    <source>
        <dbReference type="ARBA" id="ARBA00022603"/>
    </source>
</evidence>
<keyword evidence="5" id="KW-0949">S-adenosyl-L-methionine</keyword>
<evidence type="ECO:0000256" key="1">
    <source>
        <dbReference type="ARBA" id="ARBA00022490"/>
    </source>
</evidence>
<keyword evidence="2" id="KW-0698">rRNA processing</keyword>
<evidence type="ECO:0000256" key="2">
    <source>
        <dbReference type="ARBA" id="ARBA00022552"/>
    </source>
</evidence>
<feature type="domain" description="Methyltransferase small" evidence="6">
    <location>
        <begin position="169"/>
        <end position="332"/>
    </location>
</feature>
<dbReference type="CDD" id="cd02440">
    <property type="entry name" value="AdoMet_MTases"/>
    <property type="match status" value="1"/>
</dbReference>
<evidence type="ECO:0000259" key="6">
    <source>
        <dbReference type="Pfam" id="PF05175"/>
    </source>
</evidence>
<reference evidence="7" key="1">
    <citation type="submission" date="2006-06" db="EMBL/GenBank/DDBJ databases">
        <title>Complete sequence of chromosome of Chelativorans sp. BNC1.</title>
        <authorList>
            <consortium name="US DOE Joint Genome Institute"/>
            <person name="Copeland A."/>
            <person name="Lucas S."/>
            <person name="Lapidus A."/>
            <person name="Barry K."/>
            <person name="Detter J.C."/>
            <person name="Glavina del Rio T."/>
            <person name="Hammon N."/>
            <person name="Israni S."/>
            <person name="Dalin E."/>
            <person name="Tice H."/>
            <person name="Pitluck S."/>
            <person name="Chertkov O."/>
            <person name="Brettin T."/>
            <person name="Bruce D."/>
            <person name="Han C."/>
            <person name="Tapia R."/>
            <person name="Gilna P."/>
            <person name="Schmutz J."/>
            <person name="Larimer F."/>
            <person name="Land M."/>
            <person name="Hauser L."/>
            <person name="Kyrpides N."/>
            <person name="Mikhailova N."/>
            <person name="Richardson P."/>
        </authorList>
    </citation>
    <scope>NUCLEOTIDE SEQUENCE</scope>
    <source>
        <strain evidence="7">BNC1</strain>
    </source>
</reference>
<dbReference type="GO" id="GO:0052913">
    <property type="term" value="F:16S rRNA (guanine(966)-N(2))-methyltransferase activity"/>
    <property type="evidence" value="ECO:0007669"/>
    <property type="project" value="UniProtKB-EC"/>
</dbReference>
<dbReference type="GO" id="GO:0003676">
    <property type="term" value="F:nucleic acid binding"/>
    <property type="evidence" value="ECO:0007669"/>
    <property type="project" value="InterPro"/>
</dbReference>
<evidence type="ECO:0000313" key="7">
    <source>
        <dbReference type="EMBL" id="ABG65303.1"/>
    </source>
</evidence>
<dbReference type="InterPro" id="IPR029063">
    <property type="entry name" value="SAM-dependent_MTases_sf"/>
</dbReference>
<dbReference type="PROSITE" id="PS00092">
    <property type="entry name" value="N6_MTASE"/>
    <property type="match status" value="1"/>
</dbReference>
<dbReference type="KEGG" id="mes:Meso_3936"/>
<dbReference type="EC" id="2.1.1.171" evidence="7"/>
<dbReference type="HOGENOM" id="CLU_049581_1_0_5"/>
<dbReference type="AlphaFoldDB" id="Q11BC2"/>
<dbReference type="Gene3D" id="3.40.50.150">
    <property type="entry name" value="Vaccinia Virus protein VP39"/>
    <property type="match status" value="2"/>
</dbReference>
<dbReference type="InterPro" id="IPR002052">
    <property type="entry name" value="DNA_methylase_N6_adenine_CS"/>
</dbReference>
<dbReference type="eggNOG" id="COG2813">
    <property type="taxonomic scope" value="Bacteria"/>
</dbReference>
<evidence type="ECO:0000256" key="5">
    <source>
        <dbReference type="ARBA" id="ARBA00022691"/>
    </source>
</evidence>
<dbReference type="PANTHER" id="PTHR47816:SF4">
    <property type="entry name" value="RIBOSOMAL RNA SMALL SUBUNIT METHYLTRANSFERASE C"/>
    <property type="match status" value="1"/>
</dbReference>
<dbReference type="PANTHER" id="PTHR47816">
    <property type="entry name" value="RIBOSOMAL RNA SMALL SUBUNIT METHYLTRANSFERASE C"/>
    <property type="match status" value="1"/>
</dbReference>
<keyword evidence="1" id="KW-0963">Cytoplasm</keyword>
<proteinExistence type="predicted"/>
<gene>
    <name evidence="7" type="ordered locus">Meso_3936</name>
</gene>
<dbReference type="Pfam" id="PF05175">
    <property type="entry name" value="MTS"/>
    <property type="match status" value="1"/>
</dbReference>
<dbReference type="STRING" id="266779.Meso_3936"/>
<dbReference type="SUPFAM" id="SSF53335">
    <property type="entry name" value="S-adenosyl-L-methionine-dependent methyltransferases"/>
    <property type="match status" value="1"/>
</dbReference>
<dbReference type="InterPro" id="IPR007848">
    <property type="entry name" value="Small_mtfrase_dom"/>
</dbReference>
<protein>
    <submittedName>
        <fullName evidence="7">16S rRNA m(2)G 1207 methyltransferase</fullName>
        <ecNumber evidence="7">2.1.1.171</ecNumber>
    </submittedName>
</protein>
<keyword evidence="4 7" id="KW-0808">Transferase</keyword>
<evidence type="ECO:0000256" key="4">
    <source>
        <dbReference type="ARBA" id="ARBA00022679"/>
    </source>
</evidence>
<dbReference type="InterPro" id="IPR046977">
    <property type="entry name" value="RsmC/RlmG"/>
</dbReference>
<name>Q11BC2_CHESB</name>
<dbReference type="OrthoDB" id="9816072at2"/>